<dbReference type="InterPro" id="IPR007263">
    <property type="entry name" value="DCC1-like"/>
</dbReference>
<accession>A0ABY4BEH9</accession>
<protein>
    <submittedName>
        <fullName evidence="1">DUF393 domain-containing protein</fullName>
    </submittedName>
</protein>
<keyword evidence="2" id="KW-1185">Reference proteome</keyword>
<dbReference type="Proteomes" id="UP000831068">
    <property type="component" value="Chromosome"/>
</dbReference>
<dbReference type="PANTHER" id="PTHR33639:SF2">
    <property type="entry name" value="DUF393 DOMAIN-CONTAINING PROTEIN"/>
    <property type="match status" value="1"/>
</dbReference>
<dbReference type="Pfam" id="PF04134">
    <property type="entry name" value="DCC1-like"/>
    <property type="match status" value="1"/>
</dbReference>
<dbReference type="EMBL" id="CP094529">
    <property type="protein sequence ID" value="UOE37299.1"/>
    <property type="molecule type" value="Genomic_DNA"/>
</dbReference>
<dbReference type="PANTHER" id="PTHR33639">
    <property type="entry name" value="THIOL-DISULFIDE OXIDOREDUCTASE DCC"/>
    <property type="match status" value="1"/>
</dbReference>
<proteinExistence type="predicted"/>
<evidence type="ECO:0000313" key="2">
    <source>
        <dbReference type="Proteomes" id="UP000831068"/>
    </source>
</evidence>
<gene>
    <name evidence="1" type="ORF">MTP08_09490</name>
</gene>
<evidence type="ECO:0000313" key="1">
    <source>
        <dbReference type="EMBL" id="UOE37299.1"/>
    </source>
</evidence>
<name>A0ABY4BEH9_9FLAO</name>
<dbReference type="RefSeq" id="WP_243575805.1">
    <property type="nucleotide sequence ID" value="NZ_CP094529.1"/>
</dbReference>
<organism evidence="1 2">
    <name type="scientific">Chryseobacterium oryzae</name>
    <dbReference type="NCBI Taxonomy" id="2929799"/>
    <lineage>
        <taxon>Bacteria</taxon>
        <taxon>Pseudomonadati</taxon>
        <taxon>Bacteroidota</taxon>
        <taxon>Flavobacteriia</taxon>
        <taxon>Flavobacteriales</taxon>
        <taxon>Weeksellaceae</taxon>
        <taxon>Chryseobacterium group</taxon>
        <taxon>Chryseobacterium</taxon>
    </lineage>
</organism>
<dbReference type="InterPro" id="IPR052927">
    <property type="entry name" value="DCC_oxidoreductase"/>
</dbReference>
<reference evidence="1 2" key="1">
    <citation type="submission" date="2022-03" db="EMBL/GenBank/DDBJ databases">
        <title>Chryseobacterium sp. isolated from the Andong Sikhe.</title>
        <authorList>
            <person name="Won M."/>
            <person name="Kim S.-J."/>
            <person name="Kwon S.-W."/>
        </authorList>
    </citation>
    <scope>NUCLEOTIDE SEQUENCE [LARGE SCALE GENOMIC DNA]</scope>
    <source>
        <strain evidence="1 2">ADR-1</strain>
    </source>
</reference>
<sequence length="138" mass="16498">MSEQNWQEKHVVFYDGDCGFCNFWVQWILEKDKKDEFLFASLQSDFGQKFLKERALNSIEFNTLYLWKPNHYYLIKSKAVLKIANLLGGIYKISFIANVFPKQITDSIYDVISKNRKKLANQKCFVPDYNQRKKFIEF</sequence>